<feature type="compositionally biased region" description="Basic and acidic residues" evidence="1">
    <location>
        <begin position="28"/>
        <end position="45"/>
    </location>
</feature>
<sequence>MARIEIYRKEENGKMVLNGTLELGSPDLRARSSESDDERIRDFRRAGKPRSTGKTARKREQKRQRQESSKTFWQNEYEKAFPVIGERPRPYTIITNAAPVANVPSVDFDAVTDEAIALTIDHIQANRSRIRAKDWLMRTRNMSAHTADAIIARAWRLLTGRNTASMPYENL</sequence>
<accession>A0A928Y6J1</accession>
<reference evidence="2" key="1">
    <citation type="submission" date="2020-05" db="EMBL/GenBank/DDBJ databases">
        <title>High-Quality Genomes of Partial-Nitritation/Anammox System by Hierarchical Clustering Based Hybrid Assembly.</title>
        <authorList>
            <person name="Liu L."/>
            <person name="Wang Y."/>
            <person name="Che Y."/>
            <person name="Chen Y."/>
            <person name="Xia Y."/>
            <person name="Luo R."/>
            <person name="Cheng S.H."/>
            <person name="Zheng C."/>
            <person name="Zhang T."/>
        </authorList>
    </citation>
    <scope>NUCLEOTIDE SEQUENCE</scope>
    <source>
        <strain evidence="2">H1_PAT1</strain>
    </source>
</reference>
<comment type="caution">
    <text evidence="2">The sequence shown here is derived from an EMBL/GenBank/DDBJ whole genome shotgun (WGS) entry which is preliminary data.</text>
</comment>
<feature type="region of interest" description="Disordered" evidence="1">
    <location>
        <begin position="25"/>
        <end position="71"/>
    </location>
</feature>
<dbReference type="AlphaFoldDB" id="A0A928Y6J1"/>
<dbReference type="Proteomes" id="UP000710385">
    <property type="component" value="Unassembled WGS sequence"/>
</dbReference>
<evidence type="ECO:0000313" key="3">
    <source>
        <dbReference type="Proteomes" id="UP000710385"/>
    </source>
</evidence>
<evidence type="ECO:0000256" key="1">
    <source>
        <dbReference type="SAM" id="MobiDB-lite"/>
    </source>
</evidence>
<protein>
    <submittedName>
        <fullName evidence="2">Uncharacterized protein</fullName>
    </submittedName>
</protein>
<organism evidence="2 3">
    <name type="scientific">candidate division WWE3 bacterium</name>
    <dbReference type="NCBI Taxonomy" id="2053526"/>
    <lineage>
        <taxon>Bacteria</taxon>
        <taxon>Katanobacteria</taxon>
    </lineage>
</organism>
<evidence type="ECO:0000313" key="2">
    <source>
        <dbReference type="EMBL" id="MBE7525622.1"/>
    </source>
</evidence>
<gene>
    <name evidence="2" type="ORF">HS096_04535</name>
</gene>
<dbReference type="EMBL" id="JABTTY010000001">
    <property type="protein sequence ID" value="MBE7525622.1"/>
    <property type="molecule type" value="Genomic_DNA"/>
</dbReference>
<name>A0A928Y6J1_UNCKA</name>
<proteinExistence type="predicted"/>